<gene>
    <name evidence="1" type="ORF">NCTC13032_06709</name>
</gene>
<dbReference type="EMBL" id="LR590464">
    <property type="protein sequence ID" value="VTP80986.1"/>
    <property type="molecule type" value="Genomic_DNA"/>
</dbReference>
<dbReference type="Proteomes" id="UP000310719">
    <property type="component" value="Chromosome"/>
</dbReference>
<name>A0A4U9ITF7_9ENTR</name>
<reference evidence="1 2" key="1">
    <citation type="submission" date="2019-05" db="EMBL/GenBank/DDBJ databases">
        <authorList>
            <consortium name="Pathogen Informatics"/>
        </authorList>
    </citation>
    <scope>NUCLEOTIDE SEQUENCE [LARGE SCALE GENOMIC DNA]</scope>
    <source>
        <strain evidence="1 2">NCTC13032</strain>
    </source>
</reference>
<evidence type="ECO:0000313" key="1">
    <source>
        <dbReference type="EMBL" id="VTP80986.1"/>
    </source>
</evidence>
<sequence length="57" mass="6457">MGLFNNQTAMKGLYRAAVIVMHGVGEFFQLCGRDGQRMLEHYPTLPLLSKVAWSESR</sequence>
<accession>A0A4U9ITF7</accession>
<proteinExistence type="predicted"/>
<protein>
    <submittedName>
        <fullName evidence="1">Uncharacterized protein</fullName>
    </submittedName>
</protein>
<dbReference type="AlphaFoldDB" id="A0A4U9ITF7"/>
<evidence type="ECO:0000313" key="2">
    <source>
        <dbReference type="Proteomes" id="UP000310719"/>
    </source>
</evidence>
<organism evidence="1 2">
    <name type="scientific">Leclercia adecarboxylata</name>
    <dbReference type="NCBI Taxonomy" id="83655"/>
    <lineage>
        <taxon>Bacteria</taxon>
        <taxon>Pseudomonadati</taxon>
        <taxon>Pseudomonadota</taxon>
        <taxon>Gammaproteobacteria</taxon>
        <taxon>Enterobacterales</taxon>
        <taxon>Enterobacteriaceae</taxon>
        <taxon>Leclercia</taxon>
    </lineage>
</organism>